<reference evidence="1 2" key="1">
    <citation type="submission" date="2024-01" db="EMBL/GenBank/DDBJ databases">
        <title>The genomes of 5 underutilized Papilionoideae crops provide insights into root nodulation and disease resistanc.</title>
        <authorList>
            <person name="Jiang F."/>
        </authorList>
    </citation>
    <scope>NUCLEOTIDE SEQUENCE [LARGE SCALE GENOMIC DNA]</scope>
    <source>
        <strain evidence="1">LVBAO_FW01</strain>
        <tissue evidence="1">Leaves</tissue>
    </source>
</reference>
<accession>A0AAN9MSG3</accession>
<dbReference type="AlphaFoldDB" id="A0AAN9MSG3"/>
<evidence type="ECO:0000313" key="1">
    <source>
        <dbReference type="EMBL" id="KAK7360175.1"/>
    </source>
</evidence>
<dbReference type="Proteomes" id="UP001367508">
    <property type="component" value="Unassembled WGS sequence"/>
</dbReference>
<protein>
    <submittedName>
        <fullName evidence="1">Uncharacterized protein</fullName>
    </submittedName>
</protein>
<gene>
    <name evidence="1" type="ORF">VNO77_02156</name>
</gene>
<organism evidence="1 2">
    <name type="scientific">Canavalia gladiata</name>
    <name type="common">Sword bean</name>
    <name type="synonym">Dolichos gladiatus</name>
    <dbReference type="NCBI Taxonomy" id="3824"/>
    <lineage>
        <taxon>Eukaryota</taxon>
        <taxon>Viridiplantae</taxon>
        <taxon>Streptophyta</taxon>
        <taxon>Embryophyta</taxon>
        <taxon>Tracheophyta</taxon>
        <taxon>Spermatophyta</taxon>
        <taxon>Magnoliopsida</taxon>
        <taxon>eudicotyledons</taxon>
        <taxon>Gunneridae</taxon>
        <taxon>Pentapetalae</taxon>
        <taxon>rosids</taxon>
        <taxon>fabids</taxon>
        <taxon>Fabales</taxon>
        <taxon>Fabaceae</taxon>
        <taxon>Papilionoideae</taxon>
        <taxon>50 kb inversion clade</taxon>
        <taxon>NPAAA clade</taxon>
        <taxon>indigoferoid/millettioid clade</taxon>
        <taxon>Phaseoleae</taxon>
        <taxon>Canavalia</taxon>
    </lineage>
</organism>
<name>A0AAN9MSG3_CANGL</name>
<comment type="caution">
    <text evidence="1">The sequence shown here is derived from an EMBL/GenBank/DDBJ whole genome shotgun (WGS) entry which is preliminary data.</text>
</comment>
<keyword evidence="2" id="KW-1185">Reference proteome</keyword>
<evidence type="ECO:0000313" key="2">
    <source>
        <dbReference type="Proteomes" id="UP001367508"/>
    </source>
</evidence>
<proteinExistence type="predicted"/>
<dbReference type="EMBL" id="JAYMYQ010000001">
    <property type="protein sequence ID" value="KAK7360175.1"/>
    <property type="molecule type" value="Genomic_DNA"/>
</dbReference>
<sequence length="96" mass="10416">MCPLQFSITPTSPTILPSMLVLSLMHHCYIPLAKVIIFGVPNQSSLFLVRALIGRFFLKFSSDSGITNKIPDSLDGLSPTKIGFVHSARTGLNALD</sequence>